<keyword evidence="2" id="KW-1185">Reference proteome</keyword>
<name>A0AAV4LRV7_BABCB</name>
<gene>
    <name evidence="1" type="ORF">BcabD6B2_08140</name>
</gene>
<evidence type="ECO:0000313" key="1">
    <source>
        <dbReference type="EMBL" id="GIX61379.1"/>
    </source>
</evidence>
<accession>A0AAV4LRV7</accession>
<dbReference type="AlphaFoldDB" id="A0AAV4LRV7"/>
<protein>
    <submittedName>
        <fullName evidence="1">Variant erythrocyte surface antigen-1 family protein</fullName>
    </submittedName>
</protein>
<dbReference type="Proteomes" id="UP001497744">
    <property type="component" value="Unassembled WGS sequence"/>
</dbReference>
<dbReference type="GeneID" id="94192862"/>
<dbReference type="RefSeq" id="XP_067713450.1">
    <property type="nucleotide sequence ID" value="XM_067857349.1"/>
</dbReference>
<proteinExistence type="predicted"/>
<comment type="caution">
    <text evidence="1">The sequence shown here is derived from an EMBL/GenBank/DDBJ whole genome shotgun (WGS) entry which is preliminary data.</text>
</comment>
<evidence type="ECO:0000313" key="2">
    <source>
        <dbReference type="Proteomes" id="UP001497744"/>
    </source>
</evidence>
<organism evidence="1 2">
    <name type="scientific">Babesia caballi</name>
    <dbReference type="NCBI Taxonomy" id="5871"/>
    <lineage>
        <taxon>Eukaryota</taxon>
        <taxon>Sar</taxon>
        <taxon>Alveolata</taxon>
        <taxon>Apicomplexa</taxon>
        <taxon>Aconoidasida</taxon>
        <taxon>Piroplasmida</taxon>
        <taxon>Babesiidae</taxon>
        <taxon>Babesia</taxon>
    </lineage>
</organism>
<reference evidence="1 2" key="1">
    <citation type="submission" date="2021-06" db="EMBL/GenBank/DDBJ databases">
        <title>Genome sequence of Babesia caballi.</title>
        <authorList>
            <person name="Yamagishi J."/>
            <person name="Kidaka T."/>
            <person name="Ochi A."/>
        </authorList>
    </citation>
    <scope>NUCLEOTIDE SEQUENCE [LARGE SCALE GENOMIC DNA]</scope>
    <source>
        <strain evidence="1">USDA-D6B2</strain>
    </source>
</reference>
<dbReference type="EMBL" id="BPLF01000001">
    <property type="protein sequence ID" value="GIX61379.1"/>
    <property type="molecule type" value="Genomic_DNA"/>
</dbReference>
<sequence>MRRKYSPLSALVNLSFECPSNLKGAIDWILRVTGKDGQRGGQSGTAGLAGAVNNLISTAGVAQVKPEITIERNLIDNLAAGLARFIGYGDNGEQGKIKGTGIAAVPKGKKTKNSGAETPWTQAELKQERPGNAKGYVYSYEPKEATWSKINNVVCVKIFPGCIPLCYYALTYLYWRFEQPANQGGWINMQFTSQHGPLGSFMLYNGFTSKQLSGDIAKTVLSTAFGKFQDFEKGMKTAKSTAEQRAQKEDAAKITLKIGKSLRPPARAGQRGEEVSPSDKPTYPEFLQALKTKWSVDASSFTPSDTNSISILYFISYLYFTAK</sequence>